<dbReference type="Pfam" id="PF01554">
    <property type="entry name" value="MatE"/>
    <property type="match status" value="1"/>
</dbReference>
<evidence type="ECO:0000256" key="1">
    <source>
        <dbReference type="ARBA" id="ARBA00004651"/>
    </source>
</evidence>
<evidence type="ECO:0000256" key="3">
    <source>
        <dbReference type="ARBA" id="ARBA00022692"/>
    </source>
</evidence>
<feature type="transmembrane region" description="Helical" evidence="6">
    <location>
        <begin position="191"/>
        <end position="211"/>
    </location>
</feature>
<name>X1CCU9_9ZZZZ</name>
<reference evidence="7" key="1">
    <citation type="journal article" date="2014" name="Front. Microbiol.">
        <title>High frequency of phylogenetically diverse reductive dehalogenase-homologous genes in deep subseafloor sedimentary metagenomes.</title>
        <authorList>
            <person name="Kawai M."/>
            <person name="Futagami T."/>
            <person name="Toyoda A."/>
            <person name="Takaki Y."/>
            <person name="Nishi S."/>
            <person name="Hori S."/>
            <person name="Arai W."/>
            <person name="Tsubouchi T."/>
            <person name="Morono Y."/>
            <person name="Uchiyama I."/>
            <person name="Ito T."/>
            <person name="Fujiyama A."/>
            <person name="Inagaki F."/>
            <person name="Takami H."/>
        </authorList>
    </citation>
    <scope>NUCLEOTIDE SEQUENCE</scope>
    <source>
        <strain evidence="7">Expedition CK06-06</strain>
    </source>
</reference>
<dbReference type="GO" id="GO:0005886">
    <property type="term" value="C:plasma membrane"/>
    <property type="evidence" value="ECO:0007669"/>
    <property type="project" value="UniProtKB-SubCell"/>
</dbReference>
<accession>X1CCU9</accession>
<sequence>LLHLKPSLPILHDIYRVGFPSMIMEITESVVFAMFNSILSGFGSLAIAAGGLVIRIADLAFMPMFGVSQGLLPIVGFNFGARLWDRLWGAVKLASGGLAVCIGIALVVLEIFAPEIIGIFSDDPELLAIAVPAMRIAMAALVFVGPAILCVTTFQGLSKGKDALVLSLARQFIFFVPLLLLLPRFLGINGVWLSLPISDVLAFLVAGLWLFREYKLQRRTGVWSGMPVPGADTGTEHSS</sequence>
<evidence type="ECO:0000256" key="6">
    <source>
        <dbReference type="SAM" id="Phobius"/>
    </source>
</evidence>
<dbReference type="InterPro" id="IPR002528">
    <property type="entry name" value="MATE_fam"/>
</dbReference>
<dbReference type="AlphaFoldDB" id="X1CCU9"/>
<evidence type="ECO:0008006" key="8">
    <source>
        <dbReference type="Google" id="ProtNLM"/>
    </source>
</evidence>
<keyword evidence="2" id="KW-1003">Cell membrane</keyword>
<evidence type="ECO:0000256" key="4">
    <source>
        <dbReference type="ARBA" id="ARBA00022989"/>
    </source>
</evidence>
<keyword evidence="5 6" id="KW-0472">Membrane</keyword>
<evidence type="ECO:0000256" key="5">
    <source>
        <dbReference type="ARBA" id="ARBA00023136"/>
    </source>
</evidence>
<dbReference type="EMBL" id="BART01024570">
    <property type="protein sequence ID" value="GAG90982.1"/>
    <property type="molecule type" value="Genomic_DNA"/>
</dbReference>
<feature type="transmembrane region" description="Helical" evidence="6">
    <location>
        <begin position="126"/>
        <end position="151"/>
    </location>
</feature>
<comment type="caution">
    <text evidence="7">The sequence shown here is derived from an EMBL/GenBank/DDBJ whole genome shotgun (WGS) entry which is preliminary data.</text>
</comment>
<gene>
    <name evidence="7" type="ORF">S01H4_44333</name>
</gene>
<feature type="non-terminal residue" evidence="7">
    <location>
        <position position="1"/>
    </location>
</feature>
<dbReference type="InterPro" id="IPR051327">
    <property type="entry name" value="MATE_MepA_subfamily"/>
</dbReference>
<feature type="transmembrane region" description="Helical" evidence="6">
    <location>
        <begin position="60"/>
        <end position="81"/>
    </location>
</feature>
<feature type="transmembrane region" description="Helical" evidence="6">
    <location>
        <begin position="30"/>
        <end position="54"/>
    </location>
</feature>
<evidence type="ECO:0000313" key="7">
    <source>
        <dbReference type="EMBL" id="GAG90982.1"/>
    </source>
</evidence>
<protein>
    <recommendedName>
        <fullName evidence="8">Polysaccharide biosynthesis protein C-terminal domain-containing protein</fullName>
    </recommendedName>
</protein>
<proteinExistence type="predicted"/>
<comment type="subcellular location">
    <subcellularLocation>
        <location evidence="1">Cell membrane</location>
        <topology evidence="1">Multi-pass membrane protein</topology>
    </subcellularLocation>
</comment>
<evidence type="ECO:0000256" key="2">
    <source>
        <dbReference type="ARBA" id="ARBA00022475"/>
    </source>
</evidence>
<dbReference type="GO" id="GO:0042910">
    <property type="term" value="F:xenobiotic transmembrane transporter activity"/>
    <property type="evidence" value="ECO:0007669"/>
    <property type="project" value="InterPro"/>
</dbReference>
<keyword evidence="3 6" id="KW-0812">Transmembrane</keyword>
<feature type="transmembrane region" description="Helical" evidence="6">
    <location>
        <begin position="93"/>
        <end position="120"/>
    </location>
</feature>
<dbReference type="PANTHER" id="PTHR43823">
    <property type="entry name" value="SPORULATION PROTEIN YKVU"/>
    <property type="match status" value="1"/>
</dbReference>
<organism evidence="7">
    <name type="scientific">marine sediment metagenome</name>
    <dbReference type="NCBI Taxonomy" id="412755"/>
    <lineage>
        <taxon>unclassified sequences</taxon>
        <taxon>metagenomes</taxon>
        <taxon>ecological metagenomes</taxon>
    </lineage>
</organism>
<keyword evidence="4 6" id="KW-1133">Transmembrane helix</keyword>
<dbReference type="PANTHER" id="PTHR43823:SF3">
    <property type="entry name" value="MULTIDRUG EXPORT PROTEIN MEPA"/>
    <property type="match status" value="1"/>
</dbReference>
<dbReference type="GO" id="GO:0015297">
    <property type="term" value="F:antiporter activity"/>
    <property type="evidence" value="ECO:0007669"/>
    <property type="project" value="InterPro"/>
</dbReference>
<feature type="transmembrane region" description="Helical" evidence="6">
    <location>
        <begin position="163"/>
        <end position="185"/>
    </location>
</feature>